<protein>
    <submittedName>
        <fullName evidence="3 4">Uncharacterized protein</fullName>
    </submittedName>
</protein>
<name>J3PJK6_GAET3</name>
<dbReference type="AlphaFoldDB" id="J3PJK6"/>
<dbReference type="OrthoDB" id="5261542at2759"/>
<feature type="compositionally biased region" description="Basic residues" evidence="2">
    <location>
        <begin position="112"/>
        <end position="127"/>
    </location>
</feature>
<accession>J3PJK6</accession>
<sequence length="445" mass="49041">MPVPHDGAGRVKRVRALPEKSVFDDVVYLGTVKRHHAPPQNGDDDVVYLGTVNRGHTLEEAVCVGSSTVQDTAGGRPADQRTKARARTSSNRGPSRPKRPSHGGAISTPHPLRNRRRSNAPHRKTRIPPRIVDGLVKLGWSRRLDRGRQEVYGSFSRTGRFCYWLDIAKSDPIAQKDVQYVTRFGGMTAQQVKAEVYHQSKFGFAAARTDPGDEPFERGGSGVPGLSHVCTYSVILVAYETSIMTASAHLVVCRLRTPLFVSIPSAICWRNPTIAITSPSVNEPEMATPTELQRLQNVLDRHEAAFQQADATIRDLQAQLAKLQAIAKLRIDRDTIGGPEAQFFYLFSRLDGKTKAFVLPQLNAVDADDGVAHEPQTVHGQRVASSSLQTRPAGLKIDLPTLRWVPTPSPLTFHVQLNLPTDYEGYVKCGFDRHLDKDFKGGVAP</sequence>
<evidence type="ECO:0000256" key="2">
    <source>
        <dbReference type="SAM" id="MobiDB-lite"/>
    </source>
</evidence>
<reference evidence="4" key="4">
    <citation type="journal article" date="2015" name="G3 (Bethesda)">
        <title>Genome sequences of three phytopathogenic species of the Magnaporthaceae family of fungi.</title>
        <authorList>
            <person name="Okagaki L.H."/>
            <person name="Nunes C.C."/>
            <person name="Sailsbery J."/>
            <person name="Clay B."/>
            <person name="Brown D."/>
            <person name="John T."/>
            <person name="Oh Y."/>
            <person name="Young N."/>
            <person name="Fitzgerald M."/>
            <person name="Haas B.J."/>
            <person name="Zeng Q."/>
            <person name="Young S."/>
            <person name="Adiconis X."/>
            <person name="Fan L."/>
            <person name="Levin J.Z."/>
            <person name="Mitchell T.K."/>
            <person name="Okubara P.A."/>
            <person name="Farman M.L."/>
            <person name="Kohn L.M."/>
            <person name="Birren B."/>
            <person name="Ma L.-J."/>
            <person name="Dean R.A."/>
        </authorList>
    </citation>
    <scope>NUCLEOTIDE SEQUENCE</scope>
    <source>
        <strain evidence="4">R3-111a-1</strain>
    </source>
</reference>
<feature type="coiled-coil region" evidence="1">
    <location>
        <begin position="292"/>
        <end position="326"/>
    </location>
</feature>
<dbReference type="GeneID" id="20354150"/>
<evidence type="ECO:0000256" key="1">
    <source>
        <dbReference type="SAM" id="Coils"/>
    </source>
</evidence>
<keyword evidence="5" id="KW-1185">Reference proteome</keyword>
<dbReference type="HOGENOM" id="CLU_615461_0_0_1"/>
<reference evidence="3" key="3">
    <citation type="submission" date="2010-09" db="EMBL/GenBank/DDBJ databases">
        <title>Annotation of Gaeumannomyces graminis var. tritici R3-111a-1.</title>
        <authorList>
            <consortium name="The Broad Institute Genome Sequencing Platform"/>
            <person name="Ma L.-J."/>
            <person name="Dead R."/>
            <person name="Young S.K."/>
            <person name="Zeng Q."/>
            <person name="Gargeya S."/>
            <person name="Fitzgerald M."/>
            <person name="Haas B."/>
            <person name="Abouelleil A."/>
            <person name="Alvarado L."/>
            <person name="Arachchi H.M."/>
            <person name="Berlin A."/>
            <person name="Brown A."/>
            <person name="Chapman S.B."/>
            <person name="Chen Z."/>
            <person name="Dunbar C."/>
            <person name="Freedman E."/>
            <person name="Gearin G."/>
            <person name="Gellesch M."/>
            <person name="Goldberg J."/>
            <person name="Griggs A."/>
            <person name="Gujja S."/>
            <person name="Heiman D."/>
            <person name="Howarth C."/>
            <person name="Larson L."/>
            <person name="Lui A."/>
            <person name="MacDonald P.J.P."/>
            <person name="Mehta T."/>
            <person name="Montmayeur A."/>
            <person name="Murphy C."/>
            <person name="Neiman D."/>
            <person name="Pearson M."/>
            <person name="Priest M."/>
            <person name="Roberts A."/>
            <person name="Saif S."/>
            <person name="Shea T."/>
            <person name="Shenoy N."/>
            <person name="Sisk P."/>
            <person name="Stolte C."/>
            <person name="Sykes S."/>
            <person name="Yandava C."/>
            <person name="Wortman J."/>
            <person name="Nusbaum C."/>
            <person name="Birren B."/>
        </authorList>
    </citation>
    <scope>NUCLEOTIDE SEQUENCE</scope>
    <source>
        <strain evidence="3">R3-111a-1</strain>
    </source>
</reference>
<reference evidence="3" key="2">
    <citation type="submission" date="2010-07" db="EMBL/GenBank/DDBJ databases">
        <authorList>
            <consortium name="The Broad Institute Genome Sequencing Platform"/>
            <consortium name="Broad Institute Genome Sequencing Center for Infectious Disease"/>
            <person name="Ma L.-J."/>
            <person name="Dead R."/>
            <person name="Young S."/>
            <person name="Zeng Q."/>
            <person name="Koehrsen M."/>
            <person name="Alvarado L."/>
            <person name="Berlin A."/>
            <person name="Chapman S.B."/>
            <person name="Chen Z."/>
            <person name="Freedman E."/>
            <person name="Gellesch M."/>
            <person name="Goldberg J."/>
            <person name="Griggs A."/>
            <person name="Gujja S."/>
            <person name="Heilman E.R."/>
            <person name="Heiman D."/>
            <person name="Hepburn T."/>
            <person name="Howarth C."/>
            <person name="Jen D."/>
            <person name="Larson L."/>
            <person name="Mehta T."/>
            <person name="Neiman D."/>
            <person name="Pearson M."/>
            <person name="Roberts A."/>
            <person name="Saif S."/>
            <person name="Shea T."/>
            <person name="Shenoy N."/>
            <person name="Sisk P."/>
            <person name="Stolte C."/>
            <person name="Sykes S."/>
            <person name="Walk T."/>
            <person name="White J."/>
            <person name="Yandava C."/>
            <person name="Haas B."/>
            <person name="Nusbaum C."/>
            <person name="Birren B."/>
        </authorList>
    </citation>
    <scope>NUCLEOTIDE SEQUENCE</scope>
    <source>
        <strain evidence="3">R3-111a-1</strain>
    </source>
</reference>
<feature type="region of interest" description="Disordered" evidence="2">
    <location>
        <begin position="68"/>
        <end position="128"/>
    </location>
</feature>
<dbReference type="EnsemblFungi" id="EJT68740">
    <property type="protein sequence ID" value="EJT68740"/>
    <property type="gene ID" value="GGTG_13692"/>
</dbReference>
<reference evidence="5" key="1">
    <citation type="submission" date="2010-07" db="EMBL/GenBank/DDBJ databases">
        <title>The genome sequence of Gaeumannomyces graminis var. tritici strain R3-111a-1.</title>
        <authorList>
            <consortium name="The Broad Institute Genome Sequencing Platform"/>
            <person name="Ma L.-J."/>
            <person name="Dead R."/>
            <person name="Young S."/>
            <person name="Zeng Q."/>
            <person name="Koehrsen M."/>
            <person name="Alvarado L."/>
            <person name="Berlin A."/>
            <person name="Chapman S.B."/>
            <person name="Chen Z."/>
            <person name="Freedman E."/>
            <person name="Gellesch M."/>
            <person name="Goldberg J."/>
            <person name="Griggs A."/>
            <person name="Gujja S."/>
            <person name="Heilman E.R."/>
            <person name="Heiman D."/>
            <person name="Hepburn T."/>
            <person name="Howarth C."/>
            <person name="Jen D."/>
            <person name="Larson L."/>
            <person name="Mehta T."/>
            <person name="Neiman D."/>
            <person name="Pearson M."/>
            <person name="Roberts A."/>
            <person name="Saif S."/>
            <person name="Shea T."/>
            <person name="Shenoy N."/>
            <person name="Sisk P."/>
            <person name="Stolte C."/>
            <person name="Sykes S."/>
            <person name="Walk T."/>
            <person name="White J."/>
            <person name="Yandava C."/>
            <person name="Haas B."/>
            <person name="Nusbaum C."/>
            <person name="Birren B."/>
        </authorList>
    </citation>
    <scope>NUCLEOTIDE SEQUENCE [LARGE SCALE GENOMIC DNA]</scope>
    <source>
        <strain evidence="5">R3-111a-1</strain>
    </source>
</reference>
<dbReference type="VEuPathDB" id="FungiDB:GGTG_13692"/>
<proteinExistence type="predicted"/>
<evidence type="ECO:0000313" key="5">
    <source>
        <dbReference type="Proteomes" id="UP000006039"/>
    </source>
</evidence>
<organism evidence="3">
    <name type="scientific">Gaeumannomyces tritici (strain R3-111a-1)</name>
    <name type="common">Wheat and barley take-all root rot fungus</name>
    <name type="synonym">Gaeumannomyces graminis var. tritici</name>
    <dbReference type="NCBI Taxonomy" id="644352"/>
    <lineage>
        <taxon>Eukaryota</taxon>
        <taxon>Fungi</taxon>
        <taxon>Dikarya</taxon>
        <taxon>Ascomycota</taxon>
        <taxon>Pezizomycotina</taxon>
        <taxon>Sordariomycetes</taxon>
        <taxon>Sordariomycetidae</taxon>
        <taxon>Magnaporthales</taxon>
        <taxon>Magnaporthaceae</taxon>
        <taxon>Gaeumannomyces</taxon>
    </lineage>
</organism>
<dbReference type="Proteomes" id="UP000006039">
    <property type="component" value="Unassembled WGS sequence"/>
</dbReference>
<reference evidence="4" key="5">
    <citation type="submission" date="2018-04" db="UniProtKB">
        <authorList>
            <consortium name="EnsemblFungi"/>
        </authorList>
    </citation>
    <scope>IDENTIFICATION</scope>
    <source>
        <strain evidence="4">R3-111a-1</strain>
    </source>
</reference>
<evidence type="ECO:0000313" key="3">
    <source>
        <dbReference type="EMBL" id="EJT68740.1"/>
    </source>
</evidence>
<keyword evidence="1" id="KW-0175">Coiled coil</keyword>
<evidence type="ECO:0000313" key="4">
    <source>
        <dbReference type="EnsemblFungi" id="EJT68740"/>
    </source>
</evidence>
<dbReference type="eggNOG" id="ENOG502RX33">
    <property type="taxonomic scope" value="Eukaryota"/>
</dbReference>
<dbReference type="EMBL" id="GL385429">
    <property type="protein sequence ID" value="EJT68740.1"/>
    <property type="molecule type" value="Genomic_DNA"/>
</dbReference>
<dbReference type="RefSeq" id="XP_009229873.1">
    <property type="nucleotide sequence ID" value="XM_009231609.1"/>
</dbReference>
<gene>
    <name evidence="4" type="primary">20354150</name>
    <name evidence="3" type="ORF">GGTG_13692</name>
</gene>